<dbReference type="InterPro" id="IPR019931">
    <property type="entry name" value="LPXTG_anchor"/>
</dbReference>
<keyword evidence="6" id="KW-0472">Membrane</keyword>
<dbReference type="AlphaFoldDB" id="A0A9X4ABX9"/>
<organism evidence="8 9">
    <name type="scientific">Lactobacillus amylovorus</name>
    <dbReference type="NCBI Taxonomy" id="1604"/>
    <lineage>
        <taxon>Bacteria</taxon>
        <taxon>Bacillati</taxon>
        <taxon>Bacillota</taxon>
        <taxon>Bacilli</taxon>
        <taxon>Lactobacillales</taxon>
        <taxon>Lactobacillaceae</taxon>
        <taxon>Lactobacillus</taxon>
    </lineage>
</organism>
<evidence type="ECO:0000313" key="8">
    <source>
        <dbReference type="EMBL" id="MDB6258849.1"/>
    </source>
</evidence>
<dbReference type="RefSeq" id="WP_271864689.1">
    <property type="nucleotide sequence ID" value="NZ_JAOTGR010000019.1"/>
</dbReference>
<dbReference type="PROSITE" id="PS50847">
    <property type="entry name" value="GRAM_POS_ANCHORING"/>
    <property type="match status" value="1"/>
</dbReference>
<feature type="compositionally biased region" description="Polar residues" evidence="5">
    <location>
        <begin position="80"/>
        <end position="108"/>
    </location>
</feature>
<evidence type="ECO:0000256" key="6">
    <source>
        <dbReference type="SAM" id="Phobius"/>
    </source>
</evidence>
<sequence length="172" mass="17961">MSGSATFEIIAKPISGVTISDNDQSKTYDGQAAALDLDALSISGTDTVSGTALSDTGIQASDFDWYYASGNKLDEVPNGEMNNKLNAGLHGQNSPIGESGPISPTSDEQAIGPKSAIFNHTTNGKNENAKKNELPQTGSAHEGSLAWLGSLFAGLSLFGLAADRKRKKKDDK</sequence>
<reference evidence="8" key="2">
    <citation type="submission" date="2022-10" db="EMBL/GenBank/DDBJ databases">
        <authorList>
            <person name="Kostovova I."/>
            <person name="Moravkova M."/>
            <person name="Pechar R."/>
        </authorList>
    </citation>
    <scope>NUCLEOTIDE SEQUENCE</scope>
    <source>
        <strain evidence="8">M490A</strain>
    </source>
</reference>
<evidence type="ECO:0000256" key="5">
    <source>
        <dbReference type="SAM" id="MobiDB-lite"/>
    </source>
</evidence>
<feature type="transmembrane region" description="Helical" evidence="6">
    <location>
        <begin position="144"/>
        <end position="162"/>
    </location>
</feature>
<dbReference type="EMBL" id="JAOTGY010000023">
    <property type="protein sequence ID" value="MDB6258849.1"/>
    <property type="molecule type" value="Genomic_DNA"/>
</dbReference>
<dbReference type="Pfam" id="PF17883">
    <property type="entry name" value="MBG"/>
    <property type="match status" value="1"/>
</dbReference>
<name>A0A9X4ABX9_LACAM</name>
<dbReference type="NCBIfam" id="TIGR01167">
    <property type="entry name" value="LPXTG_anchor"/>
    <property type="match status" value="1"/>
</dbReference>
<dbReference type="Gene3D" id="3.10.430.110">
    <property type="match status" value="1"/>
</dbReference>
<keyword evidence="4" id="KW-0572">Peptidoglycan-anchor</keyword>
<evidence type="ECO:0000256" key="3">
    <source>
        <dbReference type="ARBA" id="ARBA00022729"/>
    </source>
</evidence>
<gene>
    <name evidence="8" type="ORF">ODU72_09310</name>
</gene>
<keyword evidence="6" id="KW-0812">Transmembrane</keyword>
<evidence type="ECO:0000256" key="2">
    <source>
        <dbReference type="ARBA" id="ARBA00022525"/>
    </source>
</evidence>
<evidence type="ECO:0000313" key="9">
    <source>
        <dbReference type="Proteomes" id="UP001141981"/>
    </source>
</evidence>
<protein>
    <submittedName>
        <fullName evidence="8">LPXTG cell wall anchor domain-containing protein</fullName>
    </submittedName>
</protein>
<keyword evidence="2" id="KW-0964">Secreted</keyword>
<reference evidence="8" key="1">
    <citation type="journal article" date="2022" name="Microorganisms">
        <title>Antibiotic Susceptibility, Resistance Gene Determinants and Corresponding Genomic Regions in Lactobacillus amylovorus Isolates Derived from Wild Boars and Domestic Pigs.</title>
        <authorList>
            <person name="Moravkova M."/>
            <person name="Kostovova I."/>
            <person name="Kavanova K."/>
            <person name="Pechar R."/>
            <person name="Stanek S."/>
            <person name="Brychta A."/>
            <person name="Zeman M."/>
            <person name="Kubasova T."/>
        </authorList>
    </citation>
    <scope>NUCLEOTIDE SEQUENCE</scope>
    <source>
        <strain evidence="8">M490A</strain>
    </source>
</reference>
<keyword evidence="1" id="KW-0134">Cell wall</keyword>
<dbReference type="Pfam" id="PF00746">
    <property type="entry name" value="Gram_pos_anchor"/>
    <property type="match status" value="1"/>
</dbReference>
<evidence type="ECO:0000256" key="4">
    <source>
        <dbReference type="ARBA" id="ARBA00023088"/>
    </source>
</evidence>
<evidence type="ECO:0000256" key="1">
    <source>
        <dbReference type="ARBA" id="ARBA00022512"/>
    </source>
</evidence>
<dbReference type="Proteomes" id="UP001141981">
    <property type="component" value="Unassembled WGS sequence"/>
</dbReference>
<proteinExistence type="predicted"/>
<keyword evidence="3" id="KW-0732">Signal</keyword>
<keyword evidence="6" id="KW-1133">Transmembrane helix</keyword>
<accession>A0A9X4ABX9</accession>
<feature type="domain" description="Gram-positive cocci surface proteins LPxTG" evidence="7">
    <location>
        <begin position="134"/>
        <end position="172"/>
    </location>
</feature>
<evidence type="ECO:0000259" key="7">
    <source>
        <dbReference type="PROSITE" id="PS50847"/>
    </source>
</evidence>
<feature type="region of interest" description="Disordered" evidence="5">
    <location>
        <begin position="78"/>
        <end position="140"/>
    </location>
</feature>
<dbReference type="InterPro" id="IPR041277">
    <property type="entry name" value="MBG_Lactobacillales"/>
</dbReference>
<comment type="caution">
    <text evidence="8">The sequence shown here is derived from an EMBL/GenBank/DDBJ whole genome shotgun (WGS) entry which is preliminary data.</text>
</comment>